<dbReference type="InterPro" id="IPR058031">
    <property type="entry name" value="AAA_lid_NorR"/>
</dbReference>
<dbReference type="GO" id="GO:0000156">
    <property type="term" value="F:phosphorelay response regulator activity"/>
    <property type="evidence" value="ECO:0007669"/>
    <property type="project" value="InterPro"/>
</dbReference>
<dbReference type="CDD" id="cd00009">
    <property type="entry name" value="AAA"/>
    <property type="match status" value="1"/>
</dbReference>
<keyword evidence="2" id="KW-0067">ATP-binding</keyword>
<evidence type="ECO:0000256" key="4">
    <source>
        <dbReference type="ARBA" id="ARBA00023125"/>
    </source>
</evidence>
<dbReference type="SUPFAM" id="SSF46689">
    <property type="entry name" value="Homeodomain-like"/>
    <property type="match status" value="1"/>
</dbReference>
<dbReference type="Pfam" id="PF06506">
    <property type="entry name" value="PrpR_N"/>
    <property type="match status" value="1"/>
</dbReference>
<comment type="caution">
    <text evidence="8">The sequence shown here is derived from an EMBL/GenBank/DDBJ whole genome shotgun (WGS) entry which is preliminary data.</text>
</comment>
<reference evidence="8 9" key="1">
    <citation type="submission" date="2007-01" db="EMBL/GenBank/DDBJ databases">
        <title>Annotation of the draft genome assembly of Thermosinus carboxydivorans Nor1.</title>
        <authorList>
            <consortium name="US DOE Joint Genome Institute (JGI-ORNL)"/>
            <person name="Larimer F."/>
            <person name="Land M."/>
            <person name="Hauser L."/>
        </authorList>
    </citation>
    <scope>NUCLEOTIDE SEQUENCE [LARGE SCALE GENOMIC DNA]</scope>
    <source>
        <strain evidence="8 9">Nor1</strain>
    </source>
</reference>
<keyword evidence="9" id="KW-1185">Reference proteome</keyword>
<dbReference type="PROSITE" id="PS00676">
    <property type="entry name" value="SIGMA54_INTERACT_2"/>
    <property type="match status" value="1"/>
</dbReference>
<evidence type="ECO:0000313" key="9">
    <source>
        <dbReference type="Proteomes" id="UP000005139"/>
    </source>
</evidence>
<dbReference type="PANTHER" id="PTHR32071">
    <property type="entry name" value="TRANSCRIPTIONAL REGULATORY PROTEIN"/>
    <property type="match status" value="1"/>
</dbReference>
<dbReference type="GO" id="GO:0043565">
    <property type="term" value="F:sequence-specific DNA binding"/>
    <property type="evidence" value="ECO:0007669"/>
    <property type="project" value="InterPro"/>
</dbReference>
<dbReference type="InterPro" id="IPR025943">
    <property type="entry name" value="Sigma_54_int_dom_ATP-bd_2"/>
</dbReference>
<dbReference type="InterPro" id="IPR035965">
    <property type="entry name" value="PAS-like_dom_sf"/>
</dbReference>
<evidence type="ECO:0000256" key="5">
    <source>
        <dbReference type="ARBA" id="ARBA00023163"/>
    </source>
</evidence>
<dbReference type="NCBIfam" id="TIGR00229">
    <property type="entry name" value="sensory_box"/>
    <property type="match status" value="1"/>
</dbReference>
<evidence type="ECO:0000313" key="8">
    <source>
        <dbReference type="EMBL" id="EAX47144.1"/>
    </source>
</evidence>
<dbReference type="Gene3D" id="1.10.8.60">
    <property type="match status" value="1"/>
</dbReference>
<keyword evidence="4" id="KW-0238">DNA-binding</keyword>
<feature type="domain" description="Sigma-54 factor interaction" evidence="6">
    <location>
        <begin position="326"/>
        <end position="556"/>
    </location>
</feature>
<keyword evidence="1" id="KW-0547">Nucleotide-binding</keyword>
<dbReference type="InterPro" id="IPR002078">
    <property type="entry name" value="Sigma_54_int"/>
</dbReference>
<dbReference type="Gene3D" id="3.40.50.300">
    <property type="entry name" value="P-loop containing nucleotide triphosphate hydrolases"/>
    <property type="match status" value="1"/>
</dbReference>
<dbReference type="Gene3D" id="3.40.50.2300">
    <property type="match status" value="1"/>
</dbReference>
<dbReference type="Pfam" id="PF25601">
    <property type="entry name" value="AAA_lid_14"/>
    <property type="match status" value="1"/>
</dbReference>
<dbReference type="InterPro" id="IPR009057">
    <property type="entry name" value="Homeodomain-like_sf"/>
</dbReference>
<evidence type="ECO:0000259" key="6">
    <source>
        <dbReference type="PROSITE" id="PS50045"/>
    </source>
</evidence>
<dbReference type="Gene3D" id="1.10.10.60">
    <property type="entry name" value="Homeodomain-like"/>
    <property type="match status" value="1"/>
</dbReference>
<evidence type="ECO:0000256" key="3">
    <source>
        <dbReference type="ARBA" id="ARBA00023015"/>
    </source>
</evidence>
<dbReference type="Pfam" id="PF00158">
    <property type="entry name" value="Sigma54_activat"/>
    <property type="match status" value="1"/>
</dbReference>
<dbReference type="InterPro" id="IPR013767">
    <property type="entry name" value="PAS_fold"/>
</dbReference>
<protein>
    <submittedName>
        <fullName evidence="8">Sigma54 specific transcriptional regulator, Fis family</fullName>
    </submittedName>
</protein>
<organism evidence="8 9">
    <name type="scientific">Thermosinus carboxydivorans Nor1</name>
    <dbReference type="NCBI Taxonomy" id="401526"/>
    <lineage>
        <taxon>Bacteria</taxon>
        <taxon>Bacillati</taxon>
        <taxon>Bacillota</taxon>
        <taxon>Negativicutes</taxon>
        <taxon>Selenomonadales</taxon>
        <taxon>Sporomusaceae</taxon>
        <taxon>Thermosinus</taxon>
    </lineage>
</organism>
<sequence>MTKIAFIAPYPELAILAREVCGEKYSDVAIFYGLLENGLICAQKALSEGFQVIISRGGTANLIRNHIGIPVVEVRVTGYDILRTFSEFIGTNKTIGVVGYRNVVEGCRSVSQMLGIPLREMLTLNNERPDWEVMRAYLQAQLERTPVDVVVGDALVVSKLLLEVREVRLIMSGAEAVCEAIEEAQRIIKVQDKEKKSAEQLRTILSFIHDGVIAIDNTGKITVINPSAESIFKLKNTQVIGKNIKQVIPNTKMLDVLKHGKAEIEQLQNTPSGMVVTNRVPIEINGEIMGVVATFKEAGRIQQTEQKIRTKLYSQGLYAKYSFENIMAWDPEMRRIIERAKRYARTDGTVLIEAESGCGKELFAQSIHQASSRCRGPFVAINCSALPTQLLESELFGYVEGAFTGARKEGKPGLIELAHGGTLFLDEIGDMELTLQARLLRVLEERQVMRLGADKWLPVDIRIVAATNAPLKQRVLRGQFRMDLFHRLNVLNLSIPPLRHRREDIIPLAEYFLAEFANKYGQRPIELTAAAKDILLRYSWPGNVRELRNIMERISLVYEEAQDVSAILRDFLGNSDYCNNSDYSTLELAKTGMLAVTPERFLLPQSIRDMKRQLAISTLAACGGNKSKAAKQLGITRATLDRLLRQQE</sequence>
<dbReference type="SMART" id="SM00091">
    <property type="entry name" value="PAS"/>
    <property type="match status" value="1"/>
</dbReference>
<dbReference type="SUPFAM" id="SSF52540">
    <property type="entry name" value="P-loop containing nucleoside triphosphate hydrolases"/>
    <property type="match status" value="1"/>
</dbReference>
<dbReference type="SMART" id="SM00382">
    <property type="entry name" value="AAA"/>
    <property type="match status" value="1"/>
</dbReference>
<dbReference type="InterPro" id="IPR025944">
    <property type="entry name" value="Sigma_54_int_dom_CS"/>
</dbReference>
<dbReference type="InterPro" id="IPR010524">
    <property type="entry name" value="Sig_transdc_resp-reg_PrpR_N"/>
</dbReference>
<dbReference type="Gene3D" id="3.40.50.10660">
    <property type="entry name" value="PrpR receptor domain-like"/>
    <property type="match status" value="1"/>
</dbReference>
<dbReference type="eggNOG" id="COG3829">
    <property type="taxonomic scope" value="Bacteria"/>
</dbReference>
<dbReference type="SUPFAM" id="SSF159800">
    <property type="entry name" value="PrpR receptor domain-like"/>
    <property type="match status" value="1"/>
</dbReference>
<dbReference type="InterPro" id="IPR003593">
    <property type="entry name" value="AAA+_ATPase"/>
</dbReference>
<keyword evidence="3" id="KW-0805">Transcription regulation</keyword>
<evidence type="ECO:0000256" key="1">
    <source>
        <dbReference type="ARBA" id="ARBA00022741"/>
    </source>
</evidence>
<dbReference type="SUPFAM" id="SSF55785">
    <property type="entry name" value="PYP-like sensor domain (PAS domain)"/>
    <property type="match status" value="1"/>
</dbReference>
<dbReference type="InterPro" id="IPR002197">
    <property type="entry name" value="HTH_Fis"/>
</dbReference>
<dbReference type="Gene3D" id="3.30.450.20">
    <property type="entry name" value="PAS domain"/>
    <property type="match status" value="1"/>
</dbReference>
<dbReference type="PROSITE" id="PS00688">
    <property type="entry name" value="SIGMA54_INTERACT_3"/>
    <property type="match status" value="1"/>
</dbReference>
<dbReference type="FunFam" id="3.40.50.300:FF:000006">
    <property type="entry name" value="DNA-binding transcriptional regulator NtrC"/>
    <property type="match status" value="1"/>
</dbReference>
<dbReference type="Proteomes" id="UP000005139">
    <property type="component" value="Unassembled WGS sequence"/>
</dbReference>
<dbReference type="InterPro" id="IPR027417">
    <property type="entry name" value="P-loop_NTPase"/>
</dbReference>
<dbReference type="AlphaFoldDB" id="A1HS80"/>
<dbReference type="InterPro" id="IPR000014">
    <property type="entry name" value="PAS"/>
</dbReference>
<keyword evidence="5" id="KW-0804">Transcription</keyword>
<dbReference type="PROSITE" id="PS50045">
    <property type="entry name" value="SIGMA54_INTERACT_4"/>
    <property type="match status" value="1"/>
</dbReference>
<dbReference type="RefSeq" id="WP_007289884.1">
    <property type="nucleotide sequence ID" value="NZ_AAWL01000014.1"/>
</dbReference>
<dbReference type="PRINTS" id="PR01590">
    <property type="entry name" value="HTHFIS"/>
</dbReference>
<accession>A1HS80</accession>
<dbReference type="PROSITE" id="PS50112">
    <property type="entry name" value="PAS"/>
    <property type="match status" value="1"/>
</dbReference>
<dbReference type="OrthoDB" id="9803970at2"/>
<evidence type="ECO:0000256" key="2">
    <source>
        <dbReference type="ARBA" id="ARBA00022840"/>
    </source>
</evidence>
<dbReference type="EMBL" id="AAWL01000014">
    <property type="protein sequence ID" value="EAX47144.1"/>
    <property type="molecule type" value="Genomic_DNA"/>
</dbReference>
<dbReference type="Pfam" id="PF00989">
    <property type="entry name" value="PAS"/>
    <property type="match status" value="1"/>
</dbReference>
<reference evidence="8 9" key="2">
    <citation type="submission" date="2007-01" db="EMBL/GenBank/DDBJ databases">
        <title>Sequencing of the draft genome and assembly of Thermosinus carboxydivorans Nor1.</title>
        <authorList>
            <consortium name="US DOE Joint Genome Institute (JGI-PGF)"/>
            <person name="Copeland A."/>
            <person name="Lucas S."/>
            <person name="Lapidus A."/>
            <person name="Barry K."/>
            <person name="Glavina del Rio T."/>
            <person name="Dalin E."/>
            <person name="Tice H."/>
            <person name="Bruce D."/>
            <person name="Pitluck S."/>
            <person name="Richardson P."/>
        </authorList>
    </citation>
    <scope>NUCLEOTIDE SEQUENCE [LARGE SCALE GENOMIC DNA]</scope>
    <source>
        <strain evidence="8 9">Nor1</strain>
    </source>
</reference>
<name>A1HS80_9FIRM</name>
<dbReference type="GO" id="GO:0005524">
    <property type="term" value="F:ATP binding"/>
    <property type="evidence" value="ECO:0007669"/>
    <property type="project" value="UniProtKB-KW"/>
</dbReference>
<proteinExistence type="predicted"/>
<gene>
    <name evidence="8" type="ORF">TcarDRAFT_0652</name>
</gene>
<dbReference type="Pfam" id="PF02954">
    <property type="entry name" value="HTH_8"/>
    <property type="match status" value="1"/>
</dbReference>
<feature type="domain" description="PAS" evidence="7">
    <location>
        <begin position="197"/>
        <end position="243"/>
    </location>
</feature>
<evidence type="ECO:0000259" key="7">
    <source>
        <dbReference type="PROSITE" id="PS50112"/>
    </source>
</evidence>
<dbReference type="CDD" id="cd00130">
    <property type="entry name" value="PAS"/>
    <property type="match status" value="1"/>
</dbReference>
<dbReference type="GO" id="GO:0006355">
    <property type="term" value="P:regulation of DNA-templated transcription"/>
    <property type="evidence" value="ECO:0007669"/>
    <property type="project" value="InterPro"/>
</dbReference>